<accession>A0A858PXC3</accession>
<keyword evidence="5 12" id="KW-0545">Nucleotide biosynthesis</keyword>
<evidence type="ECO:0000256" key="8">
    <source>
        <dbReference type="ARBA" id="ARBA00022840"/>
    </source>
</evidence>
<dbReference type="EC" id="2.7.4.9" evidence="2 12"/>
<dbReference type="GO" id="GO:0005524">
    <property type="term" value="F:ATP binding"/>
    <property type="evidence" value="ECO:0007669"/>
    <property type="project" value="UniProtKB-UniRule"/>
</dbReference>
<sequence length="212" mass="24101">MFITFEGIDGCGKTTQSILLSKYMSGLYGEENVVLTREPGGTSFNEMLRNMFLCSSDYKVDAITELFLFLAMRRESFSKIVKKGLEDSKIVISDRCIDSTVAYQGYGQGVDLELIEKLNSVAVADVTPDITFIIDVDTEKALERATRWGYESDSVDYYSRVRKGFREVAEKNPHRCELISCSDYEKNGDSDIYAIHRRIVELFHIRASEMCV</sequence>
<evidence type="ECO:0000256" key="10">
    <source>
        <dbReference type="ARBA" id="ARBA00048743"/>
    </source>
</evidence>
<evidence type="ECO:0000256" key="5">
    <source>
        <dbReference type="ARBA" id="ARBA00022727"/>
    </source>
</evidence>
<evidence type="ECO:0000256" key="11">
    <source>
        <dbReference type="ARBA" id="ARBA00057735"/>
    </source>
</evidence>
<dbReference type="GO" id="GO:0005829">
    <property type="term" value="C:cytosol"/>
    <property type="evidence" value="ECO:0007669"/>
    <property type="project" value="TreeGrafter"/>
</dbReference>
<evidence type="ECO:0000256" key="12">
    <source>
        <dbReference type="HAMAP-Rule" id="MF_00165"/>
    </source>
</evidence>
<dbReference type="InterPro" id="IPR027417">
    <property type="entry name" value="P-loop_NTPase"/>
</dbReference>
<keyword evidence="4 12" id="KW-0808">Transferase</keyword>
<evidence type="ECO:0000256" key="3">
    <source>
        <dbReference type="ARBA" id="ARBA00017144"/>
    </source>
</evidence>
<gene>
    <name evidence="12 14" type="primary">tmk</name>
    <name evidence="14" type="ORF">ANPL_00585</name>
</gene>
<dbReference type="CDD" id="cd01672">
    <property type="entry name" value="TMPK"/>
    <property type="match status" value="1"/>
</dbReference>
<evidence type="ECO:0000259" key="13">
    <source>
        <dbReference type="Pfam" id="PF02223"/>
    </source>
</evidence>
<comment type="function">
    <text evidence="11 12">Phosphorylation of dTMP to form dTDP in both de novo and salvage pathways of dTTP synthesis.</text>
</comment>
<comment type="similarity">
    <text evidence="1 12">Belongs to the thymidylate kinase family.</text>
</comment>
<dbReference type="AlphaFoldDB" id="A0A858PXC3"/>
<dbReference type="RefSeq" id="WP_169193580.1">
    <property type="nucleotide sequence ID" value="NZ_CP046391.1"/>
</dbReference>
<evidence type="ECO:0000256" key="4">
    <source>
        <dbReference type="ARBA" id="ARBA00022679"/>
    </source>
</evidence>
<dbReference type="PANTHER" id="PTHR10344">
    <property type="entry name" value="THYMIDYLATE KINASE"/>
    <property type="match status" value="1"/>
</dbReference>
<dbReference type="InterPro" id="IPR039430">
    <property type="entry name" value="Thymidylate_kin-like_dom"/>
</dbReference>
<dbReference type="FunFam" id="3.40.50.300:FF:000225">
    <property type="entry name" value="Thymidylate kinase"/>
    <property type="match status" value="1"/>
</dbReference>
<dbReference type="Pfam" id="PF02223">
    <property type="entry name" value="Thymidylate_kin"/>
    <property type="match status" value="1"/>
</dbReference>
<dbReference type="KEGG" id="aplt:ANPL_00585"/>
<evidence type="ECO:0000256" key="1">
    <source>
        <dbReference type="ARBA" id="ARBA00009776"/>
    </source>
</evidence>
<keyword evidence="7 12" id="KW-0418">Kinase</keyword>
<organism evidence="14 15">
    <name type="scientific">Anaplasma platys</name>
    <dbReference type="NCBI Taxonomy" id="949"/>
    <lineage>
        <taxon>Bacteria</taxon>
        <taxon>Pseudomonadati</taxon>
        <taxon>Pseudomonadota</taxon>
        <taxon>Alphaproteobacteria</taxon>
        <taxon>Rickettsiales</taxon>
        <taxon>Anaplasmataceae</taxon>
        <taxon>Anaplasma</taxon>
    </lineage>
</organism>
<evidence type="ECO:0000313" key="15">
    <source>
        <dbReference type="Proteomes" id="UP000500930"/>
    </source>
</evidence>
<dbReference type="GO" id="GO:0006227">
    <property type="term" value="P:dUDP biosynthetic process"/>
    <property type="evidence" value="ECO:0007669"/>
    <property type="project" value="TreeGrafter"/>
</dbReference>
<dbReference type="PROSITE" id="PS01331">
    <property type="entry name" value="THYMIDYLATE_KINASE"/>
    <property type="match status" value="1"/>
</dbReference>
<dbReference type="InterPro" id="IPR018094">
    <property type="entry name" value="Thymidylate_kinase"/>
</dbReference>
<evidence type="ECO:0000256" key="9">
    <source>
        <dbReference type="ARBA" id="ARBA00029962"/>
    </source>
</evidence>
<dbReference type="GO" id="GO:0004798">
    <property type="term" value="F:dTMP kinase activity"/>
    <property type="evidence" value="ECO:0007669"/>
    <property type="project" value="UniProtKB-UniRule"/>
</dbReference>
<keyword evidence="8 12" id="KW-0067">ATP-binding</keyword>
<evidence type="ECO:0000256" key="2">
    <source>
        <dbReference type="ARBA" id="ARBA00012980"/>
    </source>
</evidence>
<protein>
    <recommendedName>
        <fullName evidence="3 12">Thymidylate kinase</fullName>
        <ecNumber evidence="2 12">2.7.4.9</ecNumber>
    </recommendedName>
    <alternativeName>
        <fullName evidence="9 12">dTMP kinase</fullName>
    </alternativeName>
</protein>
<dbReference type="GO" id="GO:0006235">
    <property type="term" value="P:dTTP biosynthetic process"/>
    <property type="evidence" value="ECO:0007669"/>
    <property type="project" value="UniProtKB-UniRule"/>
</dbReference>
<evidence type="ECO:0000256" key="6">
    <source>
        <dbReference type="ARBA" id="ARBA00022741"/>
    </source>
</evidence>
<name>A0A858PXC3_9RICK</name>
<feature type="domain" description="Thymidylate kinase-like" evidence="13">
    <location>
        <begin position="5"/>
        <end position="179"/>
    </location>
</feature>
<dbReference type="GO" id="GO:0006233">
    <property type="term" value="P:dTDP biosynthetic process"/>
    <property type="evidence" value="ECO:0007669"/>
    <property type="project" value="InterPro"/>
</dbReference>
<evidence type="ECO:0000313" key="14">
    <source>
        <dbReference type="EMBL" id="QJC27235.1"/>
    </source>
</evidence>
<evidence type="ECO:0000256" key="7">
    <source>
        <dbReference type="ARBA" id="ARBA00022777"/>
    </source>
</evidence>
<dbReference type="PANTHER" id="PTHR10344:SF4">
    <property type="entry name" value="UMP-CMP KINASE 2, MITOCHONDRIAL"/>
    <property type="match status" value="1"/>
</dbReference>
<dbReference type="NCBIfam" id="TIGR00041">
    <property type="entry name" value="DTMP_kinase"/>
    <property type="match status" value="1"/>
</dbReference>
<dbReference type="Proteomes" id="UP000500930">
    <property type="component" value="Chromosome"/>
</dbReference>
<dbReference type="Gene3D" id="3.40.50.300">
    <property type="entry name" value="P-loop containing nucleotide triphosphate hydrolases"/>
    <property type="match status" value="1"/>
</dbReference>
<dbReference type="SUPFAM" id="SSF52540">
    <property type="entry name" value="P-loop containing nucleoside triphosphate hydrolases"/>
    <property type="match status" value="1"/>
</dbReference>
<feature type="binding site" evidence="12">
    <location>
        <begin position="7"/>
        <end position="14"/>
    </location>
    <ligand>
        <name>ATP</name>
        <dbReference type="ChEBI" id="CHEBI:30616"/>
    </ligand>
</feature>
<comment type="catalytic activity">
    <reaction evidence="10 12">
        <text>dTMP + ATP = dTDP + ADP</text>
        <dbReference type="Rhea" id="RHEA:13517"/>
        <dbReference type="ChEBI" id="CHEBI:30616"/>
        <dbReference type="ChEBI" id="CHEBI:58369"/>
        <dbReference type="ChEBI" id="CHEBI:63528"/>
        <dbReference type="ChEBI" id="CHEBI:456216"/>
        <dbReference type="EC" id="2.7.4.9"/>
    </reaction>
</comment>
<keyword evidence="15" id="KW-1185">Reference proteome</keyword>
<dbReference type="InterPro" id="IPR018095">
    <property type="entry name" value="Thymidylate_kin_CS"/>
</dbReference>
<dbReference type="EMBL" id="CP046391">
    <property type="protein sequence ID" value="QJC27235.1"/>
    <property type="molecule type" value="Genomic_DNA"/>
</dbReference>
<dbReference type="HAMAP" id="MF_00165">
    <property type="entry name" value="Thymidylate_kinase"/>
    <property type="match status" value="1"/>
</dbReference>
<proteinExistence type="inferred from homology"/>
<reference evidence="14 15" key="1">
    <citation type="journal article" date="2020" name="Pathogens">
        <title>First Whole Genome Sequence of Anaplasma platys, an Obligate Intracellular Rickettsial Pathogen of Dogs.</title>
        <authorList>
            <person name="Llanes A."/>
            <person name="Rajeev S."/>
        </authorList>
    </citation>
    <scope>NUCLEOTIDE SEQUENCE [LARGE SCALE GENOMIC DNA]</scope>
    <source>
        <strain evidence="14 15">S3</strain>
    </source>
</reference>
<keyword evidence="6 12" id="KW-0547">Nucleotide-binding</keyword>